<feature type="binding site" evidence="5">
    <location>
        <position position="37"/>
    </location>
    <ligand>
        <name>AMP</name>
        <dbReference type="ChEBI" id="CHEBI:456215"/>
    </ligand>
</feature>
<comment type="catalytic activity">
    <reaction evidence="5 7">
        <text>AMP + ATP = 2 ADP</text>
        <dbReference type="Rhea" id="RHEA:12973"/>
        <dbReference type="ChEBI" id="CHEBI:30616"/>
        <dbReference type="ChEBI" id="CHEBI:456215"/>
        <dbReference type="ChEBI" id="CHEBI:456216"/>
        <dbReference type="EC" id="2.7.4.3"/>
    </reaction>
</comment>
<evidence type="ECO:0000256" key="5">
    <source>
        <dbReference type="HAMAP-Rule" id="MF_00235"/>
    </source>
</evidence>
<dbReference type="NCBIfam" id="NF001381">
    <property type="entry name" value="PRK00279.1-3"/>
    <property type="match status" value="1"/>
</dbReference>
<keyword evidence="9" id="KW-1185">Reference proteome</keyword>
<feature type="binding site" evidence="5">
    <location>
        <position position="134"/>
    </location>
    <ligand>
        <name>AMP</name>
        <dbReference type="ChEBI" id="CHEBI:456215"/>
    </ligand>
</feature>
<reference evidence="8 9" key="1">
    <citation type="submission" date="2019-03" db="EMBL/GenBank/DDBJ databases">
        <title>Genomics of glacier-inhabiting Cryobacterium strains.</title>
        <authorList>
            <person name="Liu Q."/>
            <person name="Xin Y.-H."/>
        </authorList>
    </citation>
    <scope>NUCLEOTIDE SEQUENCE [LARGE SCALE GENOMIC DNA]</scope>
    <source>
        <strain evidence="8 9">TMT2-16</strain>
    </source>
</reference>
<evidence type="ECO:0000256" key="1">
    <source>
        <dbReference type="ARBA" id="ARBA00022679"/>
    </source>
</evidence>
<dbReference type="InterPro" id="IPR000850">
    <property type="entry name" value="Adenylat/UMP-CMP_kin"/>
</dbReference>
<keyword evidence="3 5" id="KW-0547">Nucleotide-binding</keyword>
<evidence type="ECO:0000256" key="4">
    <source>
        <dbReference type="ARBA" id="ARBA00022777"/>
    </source>
</evidence>
<feature type="binding site" evidence="5">
    <location>
        <position position="173"/>
    </location>
    <ligand>
        <name>ATP</name>
        <dbReference type="ChEBI" id="CHEBI:30616"/>
    </ligand>
</feature>
<dbReference type="Proteomes" id="UP000297851">
    <property type="component" value="Unassembled WGS sequence"/>
</dbReference>
<dbReference type="NCBIfam" id="NF011105">
    <property type="entry name" value="PRK14532.1"/>
    <property type="match status" value="1"/>
</dbReference>
<dbReference type="PANTHER" id="PTHR23359">
    <property type="entry name" value="NUCLEOTIDE KINASE"/>
    <property type="match status" value="1"/>
</dbReference>
<dbReference type="PROSITE" id="PS00113">
    <property type="entry name" value="ADENYLATE_KINASE"/>
    <property type="match status" value="1"/>
</dbReference>
<comment type="subunit">
    <text evidence="5 7">Monomer.</text>
</comment>
<keyword evidence="2 5" id="KW-0545">Nucleotide biosynthesis</keyword>
<feature type="binding site" evidence="5">
    <location>
        <begin position="11"/>
        <end position="16"/>
    </location>
    <ligand>
        <name>ATP</name>
        <dbReference type="ChEBI" id="CHEBI:30616"/>
    </ligand>
</feature>
<feature type="binding site" evidence="5">
    <location>
        <position position="145"/>
    </location>
    <ligand>
        <name>AMP</name>
        <dbReference type="ChEBI" id="CHEBI:456215"/>
    </ligand>
</feature>
<comment type="caution">
    <text evidence="8">The sequence shown here is derived from an EMBL/GenBank/DDBJ whole genome shotgun (WGS) entry which is preliminary data.</text>
</comment>
<evidence type="ECO:0000256" key="3">
    <source>
        <dbReference type="ARBA" id="ARBA00022741"/>
    </source>
</evidence>
<dbReference type="SUPFAM" id="SSF52540">
    <property type="entry name" value="P-loop containing nucleoside triphosphate hydrolases"/>
    <property type="match status" value="1"/>
</dbReference>
<keyword evidence="1 5" id="KW-0808">Transferase</keyword>
<feature type="binding site" evidence="5">
    <location>
        <position position="128"/>
    </location>
    <ligand>
        <name>ATP</name>
        <dbReference type="ChEBI" id="CHEBI:30616"/>
    </ligand>
</feature>
<dbReference type="InterPro" id="IPR027417">
    <property type="entry name" value="P-loop_NTPase"/>
</dbReference>
<dbReference type="InterPro" id="IPR033690">
    <property type="entry name" value="Adenylat_kinase_CS"/>
</dbReference>
<proteinExistence type="inferred from homology"/>
<dbReference type="EMBL" id="SOGO01000021">
    <property type="protein sequence ID" value="TFD03363.1"/>
    <property type="molecule type" value="Genomic_DNA"/>
</dbReference>
<comment type="subcellular location">
    <subcellularLocation>
        <location evidence="5 7">Cytoplasm</location>
    </subcellularLocation>
</comment>
<organism evidence="8 9">
    <name type="scientific">Cryobacterium sandaracinum</name>
    <dbReference type="NCBI Taxonomy" id="1259247"/>
    <lineage>
        <taxon>Bacteria</taxon>
        <taxon>Bacillati</taxon>
        <taxon>Actinomycetota</taxon>
        <taxon>Actinomycetes</taxon>
        <taxon>Micrococcales</taxon>
        <taxon>Microbacteriaceae</taxon>
        <taxon>Cryobacterium</taxon>
    </lineage>
</organism>
<comment type="pathway">
    <text evidence="5">Purine metabolism; AMP biosynthesis via salvage pathway; AMP from ADP: step 1/1.</text>
</comment>
<keyword evidence="5" id="KW-0963">Cytoplasm</keyword>
<evidence type="ECO:0000256" key="6">
    <source>
        <dbReference type="RuleBase" id="RU003330"/>
    </source>
</evidence>
<evidence type="ECO:0000313" key="8">
    <source>
        <dbReference type="EMBL" id="TFD03363.1"/>
    </source>
</evidence>
<gene>
    <name evidence="5" type="primary">adk</name>
    <name evidence="8" type="ORF">E3T25_07050</name>
</gene>
<evidence type="ECO:0000313" key="9">
    <source>
        <dbReference type="Proteomes" id="UP000297851"/>
    </source>
</evidence>
<feature type="binding site" evidence="5">
    <location>
        <position position="93"/>
    </location>
    <ligand>
        <name>AMP</name>
        <dbReference type="ChEBI" id="CHEBI:456215"/>
    </ligand>
</feature>
<dbReference type="PRINTS" id="PR00094">
    <property type="entry name" value="ADENYLTKNASE"/>
</dbReference>
<dbReference type="RefSeq" id="WP_134373326.1">
    <property type="nucleotide sequence ID" value="NZ_SOGO01000021.1"/>
</dbReference>
<dbReference type="GO" id="GO:0004017">
    <property type="term" value="F:AMP kinase activity"/>
    <property type="evidence" value="ECO:0007669"/>
    <property type="project" value="UniProtKB-EC"/>
</dbReference>
<comment type="similarity">
    <text evidence="5 6">Belongs to the adenylate kinase family.</text>
</comment>
<protein>
    <recommendedName>
        <fullName evidence="5 7">Adenylate kinase</fullName>
        <shortName evidence="5">AK</shortName>
        <ecNumber evidence="5 7">2.7.4.3</ecNumber>
    </recommendedName>
    <alternativeName>
        <fullName evidence="5">ATP-AMP transphosphorylase</fullName>
    </alternativeName>
    <alternativeName>
        <fullName evidence="5">ATP:AMP phosphotransferase</fullName>
    </alternativeName>
    <alternativeName>
        <fullName evidence="5">Adenylate monophosphate kinase</fullName>
    </alternativeName>
</protein>
<dbReference type="HAMAP" id="MF_00235">
    <property type="entry name" value="Adenylate_kinase_Adk"/>
    <property type="match status" value="1"/>
</dbReference>
<dbReference type="Gene3D" id="3.40.50.300">
    <property type="entry name" value="P-loop containing nucleotide triphosphate hydrolases"/>
    <property type="match status" value="1"/>
</dbReference>
<dbReference type="NCBIfam" id="NF011104">
    <property type="entry name" value="PRK14531.1"/>
    <property type="match status" value="1"/>
</dbReference>
<feature type="binding site" evidence="5">
    <location>
        <position position="32"/>
    </location>
    <ligand>
        <name>AMP</name>
        <dbReference type="ChEBI" id="CHEBI:456215"/>
    </ligand>
</feature>
<comment type="domain">
    <text evidence="5">Consists of three domains, a large central CORE domain and two small peripheral domains, NMPbind and LID, which undergo movements during catalysis. The LID domain closes over the site of phosphoryl transfer upon ATP binding. Assembling and dissambling the active center during each catalytic cycle provides an effective means to prevent ATP hydrolysis.</text>
</comment>
<feature type="binding site" evidence="5">
    <location>
        <begin position="86"/>
        <end position="89"/>
    </location>
    <ligand>
        <name>AMP</name>
        <dbReference type="ChEBI" id="CHEBI:456215"/>
    </ligand>
</feature>
<dbReference type="NCBIfam" id="NF011100">
    <property type="entry name" value="PRK14527.1"/>
    <property type="match status" value="1"/>
</dbReference>
<name>A0ABY2JE16_9MICO</name>
<sequence>MTRLLLIGPPGAGKGTQAERLSEAFDVPAISTGDIFRFNVKNDTELGLQVKAFMDAGAYVPDSLTNAIVSDRLQQPDASGGFLLDGYPRTQEQVLELDRLLEANGDGLDAVVLIVADTEEVVARLLKRAAEQGRADDTADVIRHRLSVYEEQTSPLIDVYSSRGLVVTVDGLGAVDEVTGRILAALTGRGLSVPVTSVPVTSVPVTSVPVTSGDAASAS</sequence>
<feature type="region of interest" description="NMP" evidence="5">
    <location>
        <begin position="31"/>
        <end position="60"/>
    </location>
</feature>
<dbReference type="CDD" id="cd01428">
    <property type="entry name" value="ADK"/>
    <property type="match status" value="1"/>
</dbReference>
<evidence type="ECO:0000256" key="2">
    <source>
        <dbReference type="ARBA" id="ARBA00022727"/>
    </source>
</evidence>
<feature type="binding site" evidence="5">
    <location>
        <begin position="58"/>
        <end position="60"/>
    </location>
    <ligand>
        <name>AMP</name>
        <dbReference type="ChEBI" id="CHEBI:456215"/>
    </ligand>
</feature>
<comment type="caution">
    <text evidence="5">Lacks conserved residue(s) required for the propagation of feature annotation.</text>
</comment>
<comment type="function">
    <text evidence="5">Catalyzes the reversible transfer of the terminal phosphate group between ATP and AMP. Plays an important role in cellular energy homeostasis and in adenine nucleotide metabolism.</text>
</comment>
<keyword evidence="5 7" id="KW-0067">ATP-binding</keyword>
<dbReference type="EC" id="2.7.4.3" evidence="5 7"/>
<keyword evidence="4 5" id="KW-0418">Kinase</keyword>
<evidence type="ECO:0000256" key="7">
    <source>
        <dbReference type="RuleBase" id="RU003331"/>
    </source>
</evidence>
<dbReference type="Pfam" id="PF00406">
    <property type="entry name" value="ADK"/>
    <property type="match status" value="1"/>
</dbReference>
<accession>A0ABY2JE16</accession>